<dbReference type="Pfam" id="PF07811">
    <property type="entry name" value="TadE"/>
    <property type="match status" value="1"/>
</dbReference>
<keyword evidence="1" id="KW-0472">Membrane</keyword>
<dbReference type="EMBL" id="QXFL01000001">
    <property type="protein sequence ID" value="RIV88798.1"/>
    <property type="molecule type" value="Genomic_DNA"/>
</dbReference>
<organism evidence="3 4">
    <name type="scientific">Aurantiacibacter zhengii</name>
    <dbReference type="NCBI Taxonomy" id="2307003"/>
    <lineage>
        <taxon>Bacteria</taxon>
        <taxon>Pseudomonadati</taxon>
        <taxon>Pseudomonadota</taxon>
        <taxon>Alphaproteobacteria</taxon>
        <taxon>Sphingomonadales</taxon>
        <taxon>Erythrobacteraceae</taxon>
        <taxon>Aurantiacibacter</taxon>
    </lineage>
</organism>
<accession>A0A418NW19</accession>
<evidence type="ECO:0000313" key="4">
    <source>
        <dbReference type="Proteomes" id="UP000286576"/>
    </source>
</evidence>
<evidence type="ECO:0000256" key="1">
    <source>
        <dbReference type="SAM" id="Phobius"/>
    </source>
</evidence>
<sequence>MMNALARPFRRMSCIGRDETGSMAIEMAFVAPVLLIMALGGFEVATMVARQTDLQSAAAEAASIVRAVIPETEAQRTTVRDVLATSSGLTTDQITVTEIYRCGTTTDYVTVADSCGGGVQYKFIRVDLTDSYAPIWTKWGVGEGFTYNVSRTVQIG</sequence>
<proteinExistence type="predicted"/>
<dbReference type="RefSeq" id="WP_119584075.1">
    <property type="nucleotide sequence ID" value="NZ_CAWODQ010000001.1"/>
</dbReference>
<keyword evidence="1" id="KW-1133">Transmembrane helix</keyword>
<keyword evidence="1" id="KW-0812">Transmembrane</keyword>
<evidence type="ECO:0000313" key="3">
    <source>
        <dbReference type="EMBL" id="RIV88798.1"/>
    </source>
</evidence>
<dbReference type="OrthoDB" id="7409794at2"/>
<gene>
    <name evidence="3" type="ORF">D2V07_00535</name>
</gene>
<dbReference type="InterPro" id="IPR012495">
    <property type="entry name" value="TadE-like_dom"/>
</dbReference>
<evidence type="ECO:0000259" key="2">
    <source>
        <dbReference type="Pfam" id="PF07811"/>
    </source>
</evidence>
<comment type="caution">
    <text evidence="3">The sequence shown here is derived from an EMBL/GenBank/DDBJ whole genome shotgun (WGS) entry which is preliminary data.</text>
</comment>
<reference evidence="3 4" key="1">
    <citation type="submission" date="2018-08" db="EMBL/GenBank/DDBJ databases">
        <title>Erythrobacter zhengii sp.nov., a bacterium isolated from deep-sea sediment.</title>
        <authorList>
            <person name="Fang C."/>
            <person name="Wu Y.-H."/>
            <person name="Sun C."/>
            <person name="Wang H."/>
            <person name="Cheng H."/>
            <person name="Meng F.-X."/>
            <person name="Wang C.-S."/>
            <person name="Xu X.-W."/>
        </authorList>
    </citation>
    <scope>NUCLEOTIDE SEQUENCE [LARGE SCALE GENOMIC DNA]</scope>
    <source>
        <strain evidence="3 4">V18</strain>
    </source>
</reference>
<feature type="domain" description="TadE-like" evidence="2">
    <location>
        <begin position="21"/>
        <end position="62"/>
    </location>
</feature>
<keyword evidence="4" id="KW-1185">Reference proteome</keyword>
<name>A0A418NW19_9SPHN</name>
<dbReference type="Proteomes" id="UP000286576">
    <property type="component" value="Unassembled WGS sequence"/>
</dbReference>
<dbReference type="AlphaFoldDB" id="A0A418NW19"/>
<protein>
    <submittedName>
        <fullName evidence="3">Pilus assembly protein</fullName>
    </submittedName>
</protein>
<feature type="transmembrane region" description="Helical" evidence="1">
    <location>
        <begin position="21"/>
        <end position="42"/>
    </location>
</feature>